<dbReference type="PANTHER" id="PTHR24394">
    <property type="entry name" value="ZINC FINGER PROTEIN"/>
    <property type="match status" value="1"/>
</dbReference>
<feature type="region of interest" description="Disordered" evidence="8">
    <location>
        <begin position="74"/>
        <end position="109"/>
    </location>
</feature>
<dbReference type="GO" id="GO:0008270">
    <property type="term" value="F:zinc ion binding"/>
    <property type="evidence" value="ECO:0007669"/>
    <property type="project" value="UniProtKB-KW"/>
</dbReference>
<organism evidence="10">
    <name type="scientific">Arion vulgaris</name>
    <dbReference type="NCBI Taxonomy" id="1028688"/>
    <lineage>
        <taxon>Eukaryota</taxon>
        <taxon>Metazoa</taxon>
        <taxon>Spiralia</taxon>
        <taxon>Lophotrochozoa</taxon>
        <taxon>Mollusca</taxon>
        <taxon>Gastropoda</taxon>
        <taxon>Heterobranchia</taxon>
        <taxon>Euthyneura</taxon>
        <taxon>Panpulmonata</taxon>
        <taxon>Eupulmonata</taxon>
        <taxon>Stylommatophora</taxon>
        <taxon>Helicina</taxon>
        <taxon>Arionoidea</taxon>
        <taxon>Arionidae</taxon>
        <taxon>Arion</taxon>
    </lineage>
</organism>
<dbReference type="PROSITE" id="PS00028">
    <property type="entry name" value="ZINC_FINGER_C2H2_1"/>
    <property type="match status" value="3"/>
</dbReference>
<dbReference type="SMART" id="SM00355">
    <property type="entry name" value="ZnF_C2H2"/>
    <property type="match status" value="3"/>
</dbReference>
<keyword evidence="4 7" id="KW-0863">Zinc-finger</keyword>
<accession>A0A0B6YPE7</accession>
<evidence type="ECO:0000256" key="4">
    <source>
        <dbReference type="ARBA" id="ARBA00022771"/>
    </source>
</evidence>
<dbReference type="InterPro" id="IPR013087">
    <property type="entry name" value="Znf_C2H2_type"/>
</dbReference>
<keyword evidence="5" id="KW-0862">Zinc</keyword>
<sequence>QQHFFTVHSSKEEDQKKRKSFKCMMCEKECSTLSALQNHILSHRTGASLPCLVCRKTFTSQRYLNLHMRVHKPTEKKLANSKSSPNVSSDTSNNEKSMTQEDKGSEETELRCPVCSQIFPSTLEIDEHIKSHEEVFTTLGAVNDSMDCCISEQIGEENDDNAMDIEDR</sequence>
<feature type="compositionally biased region" description="Basic and acidic residues" evidence="8">
    <location>
        <begin position="98"/>
        <end position="109"/>
    </location>
</feature>
<dbReference type="PANTHER" id="PTHR24394:SF29">
    <property type="entry name" value="MYONEURIN"/>
    <property type="match status" value="1"/>
</dbReference>
<dbReference type="EMBL" id="HACG01011258">
    <property type="protein sequence ID" value="CEK58123.1"/>
    <property type="molecule type" value="Transcribed_RNA"/>
</dbReference>
<dbReference type="Gene3D" id="3.30.160.60">
    <property type="entry name" value="Classic Zinc Finger"/>
    <property type="match status" value="1"/>
</dbReference>
<dbReference type="GO" id="GO:0000981">
    <property type="term" value="F:DNA-binding transcription factor activity, RNA polymerase II-specific"/>
    <property type="evidence" value="ECO:0007669"/>
    <property type="project" value="TreeGrafter"/>
</dbReference>
<name>A0A0B6YPE7_9EUPU</name>
<keyword evidence="2" id="KW-0479">Metal-binding</keyword>
<dbReference type="AlphaFoldDB" id="A0A0B6YPE7"/>
<gene>
    <name evidence="10" type="primary">ORF32060</name>
</gene>
<dbReference type="GO" id="GO:0005634">
    <property type="term" value="C:nucleus"/>
    <property type="evidence" value="ECO:0007669"/>
    <property type="project" value="UniProtKB-SubCell"/>
</dbReference>
<evidence type="ECO:0000256" key="1">
    <source>
        <dbReference type="ARBA" id="ARBA00004123"/>
    </source>
</evidence>
<comment type="subcellular location">
    <subcellularLocation>
        <location evidence="1">Nucleus</location>
    </subcellularLocation>
</comment>
<evidence type="ECO:0000256" key="3">
    <source>
        <dbReference type="ARBA" id="ARBA00022737"/>
    </source>
</evidence>
<proteinExistence type="predicted"/>
<evidence type="ECO:0000256" key="7">
    <source>
        <dbReference type="PROSITE-ProRule" id="PRU00042"/>
    </source>
</evidence>
<evidence type="ECO:0000259" key="9">
    <source>
        <dbReference type="PROSITE" id="PS50157"/>
    </source>
</evidence>
<evidence type="ECO:0000256" key="8">
    <source>
        <dbReference type="SAM" id="MobiDB-lite"/>
    </source>
</evidence>
<dbReference type="SUPFAM" id="SSF57667">
    <property type="entry name" value="beta-beta-alpha zinc fingers"/>
    <property type="match status" value="1"/>
</dbReference>
<evidence type="ECO:0000256" key="2">
    <source>
        <dbReference type="ARBA" id="ARBA00022723"/>
    </source>
</evidence>
<dbReference type="InterPro" id="IPR036236">
    <property type="entry name" value="Znf_C2H2_sf"/>
</dbReference>
<feature type="compositionally biased region" description="Polar residues" evidence="8">
    <location>
        <begin position="80"/>
        <end position="97"/>
    </location>
</feature>
<feature type="non-terminal residue" evidence="10">
    <location>
        <position position="1"/>
    </location>
</feature>
<reference evidence="10" key="1">
    <citation type="submission" date="2014-12" db="EMBL/GenBank/DDBJ databases">
        <title>Insight into the proteome of Arion vulgaris.</title>
        <authorList>
            <person name="Aradska J."/>
            <person name="Bulat T."/>
            <person name="Smidak R."/>
            <person name="Sarate P."/>
            <person name="Gangsoo J."/>
            <person name="Sialana F."/>
            <person name="Bilban M."/>
            <person name="Lubec G."/>
        </authorList>
    </citation>
    <scope>NUCLEOTIDE SEQUENCE</scope>
    <source>
        <tissue evidence="10">Skin</tissue>
    </source>
</reference>
<feature type="domain" description="C2H2-type" evidence="9">
    <location>
        <begin position="49"/>
        <end position="76"/>
    </location>
</feature>
<keyword evidence="6" id="KW-0539">Nucleus</keyword>
<protein>
    <recommendedName>
        <fullName evidence="9">C2H2-type domain-containing protein</fullName>
    </recommendedName>
</protein>
<evidence type="ECO:0000256" key="6">
    <source>
        <dbReference type="ARBA" id="ARBA00023242"/>
    </source>
</evidence>
<keyword evidence="3" id="KW-0677">Repeat</keyword>
<dbReference type="PROSITE" id="PS50157">
    <property type="entry name" value="ZINC_FINGER_C2H2_2"/>
    <property type="match status" value="1"/>
</dbReference>
<dbReference type="Pfam" id="PF00096">
    <property type="entry name" value="zf-C2H2"/>
    <property type="match status" value="2"/>
</dbReference>
<evidence type="ECO:0000256" key="5">
    <source>
        <dbReference type="ARBA" id="ARBA00022833"/>
    </source>
</evidence>
<evidence type="ECO:0000313" key="10">
    <source>
        <dbReference type="EMBL" id="CEK58123.1"/>
    </source>
</evidence>